<evidence type="ECO:0000313" key="2">
    <source>
        <dbReference type="EMBL" id="EGR28018.1"/>
    </source>
</evidence>
<evidence type="ECO:0000313" key="3">
    <source>
        <dbReference type="Proteomes" id="UP000008983"/>
    </source>
</evidence>
<reference evidence="2 3" key="1">
    <citation type="submission" date="2011-07" db="EMBL/GenBank/DDBJ databases">
        <authorList>
            <person name="Coyne R."/>
            <person name="Brami D."/>
            <person name="Johnson J."/>
            <person name="Hostetler J."/>
            <person name="Hannick L."/>
            <person name="Clark T."/>
            <person name="Cassidy-Hanley D."/>
            <person name="Inman J."/>
        </authorList>
    </citation>
    <scope>NUCLEOTIDE SEQUENCE [LARGE SCALE GENOMIC DNA]</scope>
    <source>
        <strain evidence="2 3">G5</strain>
    </source>
</reference>
<proteinExistence type="predicted"/>
<sequence>MRAFLFNFHFLLCLFFSQKYFNAISFFKFLIYLHIKTYLLLLLQHWNLTNQCFICTLQNNFILLIIVKLIIRRCQSSKFLYFLFQLTNRVLKFNGYSIITF</sequence>
<dbReference type="Proteomes" id="UP000008983">
    <property type="component" value="Unassembled WGS sequence"/>
</dbReference>
<keyword evidence="3" id="KW-1185">Reference proteome</keyword>
<keyword evidence="1" id="KW-0472">Membrane</keyword>
<dbReference type="GeneID" id="14904088"/>
<feature type="transmembrane region" description="Helical" evidence="1">
    <location>
        <begin position="47"/>
        <end position="71"/>
    </location>
</feature>
<dbReference type="RefSeq" id="XP_004027363.1">
    <property type="nucleotide sequence ID" value="XM_004027314.1"/>
</dbReference>
<protein>
    <recommendedName>
        <fullName evidence="4">Transmembrane protein</fullName>
    </recommendedName>
</protein>
<dbReference type="InParanoid" id="G0R3E5"/>
<evidence type="ECO:0000256" key="1">
    <source>
        <dbReference type="SAM" id="Phobius"/>
    </source>
</evidence>
<gene>
    <name evidence="2" type="ORF">IMG5_184890</name>
</gene>
<organism evidence="2 3">
    <name type="scientific">Ichthyophthirius multifiliis</name>
    <name type="common">White spot disease agent</name>
    <name type="synonym">Ich</name>
    <dbReference type="NCBI Taxonomy" id="5932"/>
    <lineage>
        <taxon>Eukaryota</taxon>
        <taxon>Sar</taxon>
        <taxon>Alveolata</taxon>
        <taxon>Ciliophora</taxon>
        <taxon>Intramacronucleata</taxon>
        <taxon>Oligohymenophorea</taxon>
        <taxon>Hymenostomatida</taxon>
        <taxon>Ophryoglenina</taxon>
        <taxon>Ichthyophthirius</taxon>
    </lineage>
</organism>
<keyword evidence="1" id="KW-0812">Transmembrane</keyword>
<keyword evidence="1" id="KW-1133">Transmembrane helix</keyword>
<dbReference type="AlphaFoldDB" id="G0R3E5"/>
<accession>G0R3E5</accession>
<evidence type="ECO:0008006" key="4">
    <source>
        <dbReference type="Google" id="ProtNLM"/>
    </source>
</evidence>
<name>G0R3E5_ICHMU</name>
<dbReference type="EMBL" id="GL984300">
    <property type="protein sequence ID" value="EGR28018.1"/>
    <property type="molecule type" value="Genomic_DNA"/>
</dbReference>